<dbReference type="OrthoDB" id="10044727at2759"/>
<gene>
    <name evidence="1" type="ORF">DERYTH_LOCUS6822</name>
</gene>
<comment type="caution">
    <text evidence="1">The sequence shown here is derived from an EMBL/GenBank/DDBJ whole genome shotgun (WGS) entry which is preliminary data.</text>
</comment>
<keyword evidence="2" id="KW-1185">Reference proteome</keyword>
<organism evidence="1 2">
    <name type="scientific">Dentiscutata erythropus</name>
    <dbReference type="NCBI Taxonomy" id="1348616"/>
    <lineage>
        <taxon>Eukaryota</taxon>
        <taxon>Fungi</taxon>
        <taxon>Fungi incertae sedis</taxon>
        <taxon>Mucoromycota</taxon>
        <taxon>Glomeromycotina</taxon>
        <taxon>Glomeromycetes</taxon>
        <taxon>Diversisporales</taxon>
        <taxon>Gigasporaceae</taxon>
        <taxon>Dentiscutata</taxon>
    </lineage>
</organism>
<evidence type="ECO:0000313" key="1">
    <source>
        <dbReference type="EMBL" id="CAG8583786.1"/>
    </source>
</evidence>
<sequence length="115" mass="13433">SNHNTFAKDILLVSEMNMRDGDKNRKGKDKTPLCNSIKPNGSVYIMNYFDNNGVKRLKELDVFFKNKVHHFACCSQCFISAYKLGLSRKAAKFVVKKYYSRHQVLEKVFEKFAHY</sequence>
<dbReference type="AlphaFoldDB" id="A0A9N9C210"/>
<dbReference type="EMBL" id="CAJVPY010003170">
    <property type="protein sequence ID" value="CAG8583786.1"/>
    <property type="molecule type" value="Genomic_DNA"/>
</dbReference>
<accession>A0A9N9C210</accession>
<proteinExistence type="predicted"/>
<reference evidence="1" key="1">
    <citation type="submission" date="2021-06" db="EMBL/GenBank/DDBJ databases">
        <authorList>
            <person name="Kallberg Y."/>
            <person name="Tangrot J."/>
            <person name="Rosling A."/>
        </authorList>
    </citation>
    <scope>NUCLEOTIDE SEQUENCE</scope>
    <source>
        <strain evidence="1">MA453B</strain>
    </source>
</reference>
<evidence type="ECO:0000313" key="2">
    <source>
        <dbReference type="Proteomes" id="UP000789405"/>
    </source>
</evidence>
<name>A0A9N9C210_9GLOM</name>
<feature type="non-terminal residue" evidence="1">
    <location>
        <position position="115"/>
    </location>
</feature>
<dbReference type="Proteomes" id="UP000789405">
    <property type="component" value="Unassembled WGS sequence"/>
</dbReference>
<protein>
    <submittedName>
        <fullName evidence="1">6023_t:CDS:1</fullName>
    </submittedName>
</protein>